<name>A0AAV1VRR9_LUPLU</name>
<comment type="similarity">
    <text evidence="1">Belongs to the Cdt1 family.</text>
</comment>
<dbReference type="GO" id="GO:0000278">
    <property type="term" value="P:mitotic cell cycle"/>
    <property type="evidence" value="ECO:0007669"/>
    <property type="project" value="TreeGrafter"/>
</dbReference>
<sequence length="616" mass="69268">MRTSNDCSASPSLRSKKNHSHNLRSSKPKSSDPISLSSKTPEKTDELTPRLRNRGVALSVSEIRKVAKGLQDKSNRKKESELALVKGKSVKRKISMPSPSKSKSASDEPKIPEKYEILCEFFHGLDSSIRLTQMKGRMPSFTNIAPKIECLSDRRFTLSHLAQLKFILPEGIIIKKVQVFDERTSIMKPDLHVTINRDSILSDAKLLPKCESMSESMQMRLFFRTQLEEFCKSHPEGDEIPEAVLPEPFNRPKQDYFSDILKTPSSAHPPKVLSSKMLDNDIVDYTESNREKNISAVKTSIEALNQQPAAASHLSQSFRRRFWQKSKENRADTVQQNLGSDSFQNPASPASESNPLQKNPPLVGAGSTFPVKLVSEAASSEICPTICASSGYFESCCAPTVSTPSKTIEYTSTPVKLVDTPSRPMTVTPSIHPSKKHYFTPDDNSSSSMNKLARRPPRSTRSLKFDSPMKNKEMEDKNVASGLSINDDIFDILPESLLESIWEKEKVTMEERDPAISQAKRRQKMIASLPKLFNMIHLMFHSMNRSLITKAELVNKIILGHRDIVDRREIEEQLNLLLELVPEWIYEKLTSNGDTLLSINKTLNPGMIRASLEEAK</sequence>
<evidence type="ECO:0000256" key="1">
    <source>
        <dbReference type="ARBA" id="ARBA00008356"/>
    </source>
</evidence>
<gene>
    <name evidence="5" type="ORF">LLUT_LOCUS750</name>
</gene>
<dbReference type="AlphaFoldDB" id="A0AAV1VRR9"/>
<feature type="region of interest" description="Disordered" evidence="3">
    <location>
        <begin position="337"/>
        <end position="363"/>
    </location>
</feature>
<accession>A0AAV1VRR9</accession>
<dbReference type="GO" id="GO:0003677">
    <property type="term" value="F:DNA binding"/>
    <property type="evidence" value="ECO:0007669"/>
    <property type="project" value="InterPro"/>
</dbReference>
<dbReference type="GO" id="GO:0005634">
    <property type="term" value="C:nucleus"/>
    <property type="evidence" value="ECO:0007669"/>
    <property type="project" value="TreeGrafter"/>
</dbReference>
<dbReference type="SMART" id="SM01075">
    <property type="entry name" value="CDT1"/>
    <property type="match status" value="1"/>
</dbReference>
<feature type="region of interest" description="Disordered" evidence="3">
    <location>
        <begin position="1"/>
        <end position="109"/>
    </location>
</feature>
<dbReference type="EMBL" id="CAXHTB010000001">
    <property type="protein sequence ID" value="CAL0299690.1"/>
    <property type="molecule type" value="Genomic_DNA"/>
</dbReference>
<feature type="compositionally biased region" description="Basic residues" evidence="3">
    <location>
        <begin position="14"/>
        <end position="27"/>
    </location>
</feature>
<dbReference type="InterPro" id="IPR045173">
    <property type="entry name" value="Cdt1"/>
</dbReference>
<dbReference type="InterPro" id="IPR036390">
    <property type="entry name" value="WH_DNA-bd_sf"/>
</dbReference>
<dbReference type="Pfam" id="PF16679">
    <property type="entry name" value="CDT1_C"/>
    <property type="match status" value="1"/>
</dbReference>
<reference evidence="5 6" key="1">
    <citation type="submission" date="2024-03" db="EMBL/GenBank/DDBJ databases">
        <authorList>
            <person name="Martinez-Hernandez J."/>
        </authorList>
    </citation>
    <scope>NUCLEOTIDE SEQUENCE [LARGE SCALE GENOMIC DNA]</scope>
</reference>
<dbReference type="GO" id="GO:0070182">
    <property type="term" value="F:DNA polymerase binding"/>
    <property type="evidence" value="ECO:0007669"/>
    <property type="project" value="TreeGrafter"/>
</dbReference>
<evidence type="ECO:0000256" key="2">
    <source>
        <dbReference type="ARBA" id="ARBA00023306"/>
    </source>
</evidence>
<dbReference type="FunFam" id="1.10.10.1420:FF:000003">
    <property type="entry name" value="CDT1-like protein a chloroplastic"/>
    <property type="match status" value="1"/>
</dbReference>
<dbReference type="CDD" id="cd08674">
    <property type="entry name" value="Cdt1_m"/>
    <property type="match status" value="1"/>
</dbReference>
<evidence type="ECO:0000313" key="6">
    <source>
        <dbReference type="Proteomes" id="UP001497480"/>
    </source>
</evidence>
<organism evidence="5 6">
    <name type="scientific">Lupinus luteus</name>
    <name type="common">European yellow lupine</name>
    <dbReference type="NCBI Taxonomy" id="3873"/>
    <lineage>
        <taxon>Eukaryota</taxon>
        <taxon>Viridiplantae</taxon>
        <taxon>Streptophyta</taxon>
        <taxon>Embryophyta</taxon>
        <taxon>Tracheophyta</taxon>
        <taxon>Spermatophyta</taxon>
        <taxon>Magnoliopsida</taxon>
        <taxon>eudicotyledons</taxon>
        <taxon>Gunneridae</taxon>
        <taxon>Pentapetalae</taxon>
        <taxon>rosids</taxon>
        <taxon>fabids</taxon>
        <taxon>Fabales</taxon>
        <taxon>Fabaceae</taxon>
        <taxon>Papilionoideae</taxon>
        <taxon>50 kb inversion clade</taxon>
        <taxon>genistoids sensu lato</taxon>
        <taxon>core genistoids</taxon>
        <taxon>Genisteae</taxon>
        <taxon>Lupinus</taxon>
    </lineage>
</organism>
<dbReference type="GO" id="GO:0030174">
    <property type="term" value="P:regulation of DNA-templated DNA replication initiation"/>
    <property type="evidence" value="ECO:0007669"/>
    <property type="project" value="InterPro"/>
</dbReference>
<evidence type="ECO:0000259" key="4">
    <source>
        <dbReference type="SMART" id="SM01075"/>
    </source>
</evidence>
<feature type="domain" description="CDT1 Geminin-binding" evidence="4">
    <location>
        <begin position="111"/>
        <end position="247"/>
    </location>
</feature>
<feature type="compositionally biased region" description="Polar residues" evidence="3">
    <location>
        <begin position="337"/>
        <end position="357"/>
    </location>
</feature>
<dbReference type="InterPro" id="IPR038090">
    <property type="entry name" value="Cdt1_C_WH_dom_sf"/>
</dbReference>
<feature type="compositionally biased region" description="Polar residues" evidence="3">
    <location>
        <begin position="1"/>
        <end position="13"/>
    </location>
</feature>
<feature type="compositionally biased region" description="Basic and acidic residues" evidence="3">
    <location>
        <begin position="62"/>
        <end position="81"/>
    </location>
</feature>
<evidence type="ECO:0000313" key="5">
    <source>
        <dbReference type="EMBL" id="CAL0299690.1"/>
    </source>
</evidence>
<dbReference type="InterPro" id="IPR014939">
    <property type="entry name" value="CDT1_Gemini-bd-like"/>
</dbReference>
<keyword evidence="6" id="KW-1185">Reference proteome</keyword>
<dbReference type="PANTHER" id="PTHR28637">
    <property type="entry name" value="DNA REPLICATION FACTOR CDT1"/>
    <property type="match status" value="1"/>
</dbReference>
<dbReference type="GO" id="GO:0071163">
    <property type="term" value="P:DNA replication preinitiation complex assembly"/>
    <property type="evidence" value="ECO:0007669"/>
    <property type="project" value="InterPro"/>
</dbReference>
<feature type="compositionally biased region" description="Basic and acidic residues" evidence="3">
    <location>
        <begin position="463"/>
        <end position="472"/>
    </location>
</feature>
<protein>
    <recommendedName>
        <fullName evidence="4">CDT1 Geminin-binding domain-containing protein</fullName>
    </recommendedName>
</protein>
<dbReference type="Gene3D" id="1.10.10.1420">
    <property type="entry name" value="DNA replication factor Cdt1, C-terminal WH domain"/>
    <property type="match status" value="1"/>
</dbReference>
<evidence type="ECO:0000256" key="3">
    <source>
        <dbReference type="SAM" id="MobiDB-lite"/>
    </source>
</evidence>
<dbReference type="PANTHER" id="PTHR28637:SF1">
    <property type="entry name" value="DNA REPLICATION FACTOR CDT1"/>
    <property type="match status" value="1"/>
</dbReference>
<keyword evidence="2" id="KW-0131">Cell cycle</keyword>
<proteinExistence type="inferred from homology"/>
<dbReference type="Proteomes" id="UP001497480">
    <property type="component" value="Unassembled WGS sequence"/>
</dbReference>
<feature type="compositionally biased region" description="Basic and acidic residues" evidence="3">
    <location>
        <begin position="40"/>
        <end position="49"/>
    </location>
</feature>
<feature type="region of interest" description="Disordered" evidence="3">
    <location>
        <begin position="421"/>
        <end position="472"/>
    </location>
</feature>
<comment type="caution">
    <text evidence="5">The sequence shown here is derived from an EMBL/GenBank/DDBJ whole genome shotgun (WGS) entry which is preliminary data.</text>
</comment>
<dbReference type="Pfam" id="PF08839">
    <property type="entry name" value="CDT1"/>
    <property type="match status" value="1"/>
</dbReference>
<dbReference type="InterPro" id="IPR032054">
    <property type="entry name" value="Cdt1_C"/>
</dbReference>
<dbReference type="GO" id="GO:0000076">
    <property type="term" value="P:DNA replication checkpoint signaling"/>
    <property type="evidence" value="ECO:0007669"/>
    <property type="project" value="TreeGrafter"/>
</dbReference>
<dbReference type="SUPFAM" id="SSF46785">
    <property type="entry name" value="Winged helix' DNA-binding domain"/>
    <property type="match status" value="1"/>
</dbReference>